<dbReference type="AlphaFoldDB" id="A0A7V1PVM1"/>
<dbReference type="InterPro" id="IPR011990">
    <property type="entry name" value="TPR-like_helical_dom_sf"/>
</dbReference>
<feature type="transmembrane region" description="Helical" evidence="1">
    <location>
        <begin position="172"/>
        <end position="201"/>
    </location>
</feature>
<evidence type="ECO:0000256" key="1">
    <source>
        <dbReference type="SAM" id="Phobius"/>
    </source>
</evidence>
<feature type="transmembrane region" description="Helical" evidence="1">
    <location>
        <begin position="142"/>
        <end position="160"/>
    </location>
</feature>
<feature type="transmembrane region" description="Helical" evidence="1">
    <location>
        <begin position="243"/>
        <end position="261"/>
    </location>
</feature>
<feature type="transmembrane region" description="Helical" evidence="1">
    <location>
        <begin position="115"/>
        <end position="135"/>
    </location>
</feature>
<dbReference type="InterPro" id="IPR052724">
    <property type="entry name" value="GT117_domain-containing"/>
</dbReference>
<reference evidence="2" key="1">
    <citation type="journal article" date="2020" name="mSystems">
        <title>Genome- and Community-Level Interaction Insights into Carbon Utilization and Element Cycling Functions of Hydrothermarchaeota in Hydrothermal Sediment.</title>
        <authorList>
            <person name="Zhou Z."/>
            <person name="Liu Y."/>
            <person name="Xu W."/>
            <person name="Pan J."/>
            <person name="Luo Z.H."/>
            <person name="Li M."/>
        </authorList>
    </citation>
    <scope>NUCLEOTIDE SEQUENCE [LARGE SCALE GENOMIC DNA]</scope>
    <source>
        <strain evidence="2">HyVt-456</strain>
    </source>
</reference>
<dbReference type="PANTHER" id="PTHR16214">
    <property type="entry name" value="TRANSMEMBRANE PROTEIN 260"/>
    <property type="match status" value="1"/>
</dbReference>
<dbReference type="PANTHER" id="PTHR16214:SF3">
    <property type="entry name" value="TRANSMEMBRANE PROTEIN 260"/>
    <property type="match status" value="1"/>
</dbReference>
<feature type="transmembrane region" description="Helical" evidence="1">
    <location>
        <begin position="430"/>
        <end position="453"/>
    </location>
</feature>
<dbReference type="SUPFAM" id="SSF48452">
    <property type="entry name" value="TPR-like"/>
    <property type="match status" value="1"/>
</dbReference>
<dbReference type="Pfam" id="PF14559">
    <property type="entry name" value="TPR_19"/>
    <property type="match status" value="1"/>
</dbReference>
<dbReference type="Gene3D" id="1.25.40.10">
    <property type="entry name" value="Tetratricopeptide repeat domain"/>
    <property type="match status" value="1"/>
</dbReference>
<accession>A0A7V1PVM1</accession>
<comment type="caution">
    <text evidence="2">The sequence shown here is derived from an EMBL/GenBank/DDBJ whole genome shotgun (WGS) entry which is preliminary data.</text>
</comment>
<evidence type="ECO:0000313" key="2">
    <source>
        <dbReference type="EMBL" id="HED11655.1"/>
    </source>
</evidence>
<name>A0A7V1PVM1_CALAY</name>
<dbReference type="InterPro" id="IPR021280">
    <property type="entry name" value="TMEM260-like"/>
</dbReference>
<organism evidence="2">
    <name type="scientific">Caldithrix abyssi</name>
    <dbReference type="NCBI Taxonomy" id="187145"/>
    <lineage>
        <taxon>Bacteria</taxon>
        <taxon>Pseudomonadati</taxon>
        <taxon>Calditrichota</taxon>
        <taxon>Calditrichia</taxon>
        <taxon>Calditrichales</taxon>
        <taxon>Calditrichaceae</taxon>
        <taxon>Caldithrix</taxon>
    </lineage>
</organism>
<proteinExistence type="predicted"/>
<feature type="transmembrane region" description="Helical" evidence="1">
    <location>
        <begin position="373"/>
        <end position="393"/>
    </location>
</feature>
<feature type="transmembrane region" description="Helical" evidence="1">
    <location>
        <begin position="400"/>
        <end position="418"/>
    </location>
</feature>
<feature type="transmembrane region" description="Helical" evidence="1">
    <location>
        <begin position="268"/>
        <end position="290"/>
    </location>
</feature>
<dbReference type="Proteomes" id="UP000886005">
    <property type="component" value="Unassembled WGS sequence"/>
</dbReference>
<gene>
    <name evidence="2" type="ORF">ENJ10_13265</name>
</gene>
<feature type="transmembrane region" description="Helical" evidence="1">
    <location>
        <begin position="465"/>
        <end position="487"/>
    </location>
</feature>
<sequence length="880" mass="101207">MDWIKTNRIVAGLILLFTLVIYTMTVAPTVSFWDCGEFIATAFRMAVPHPPGSPLFLLVGRVFSMLPIPGDVAFRVNMISVISSALTIMFLYLSIVQLVREWKGGRLESTEDWQTAIFSGIIGSLTFAFTHSFWFNSSEAEVYAASMLFTALLVWLSLLWAEKSEEENNEKYLLMIAYLVGLAISVHLLNVLAIPFVAMIYFYKRYEFNTKNFIIMTVITVVIMAVIYPGVVKYLPLVARGGFYWLFIVFAAVLAGAYYAVTQKRHLLSFIMLSLTLIMIGYSSYAMIVIRSSLNPNIDENNPETAEKFLSYINREQYGESSPFNRTQIWKSSPNGRQYASVNEFFWKYQVNKMYNRYFLWQFVGMDPVSGRWNWQFLGLPLLIGLLGMIFHFRGDPKHALAVLALFFATGLAIILYLNQPDPQPRERDYSYVGSFFAFSIWVGLGFAGIMEMIRESFKDKTQKIGSGIMLATFVVLMLASPIQMLAKNYKTHNRSGNYVAADYSYNMLMSCEPNAILFTNGDNDTFPLWYLQEVEGVRTDVRIVNLSLLNTDWYIEQLRDLKPRVPMNMSDDMIKNITLMPWKTQDVTLKVPPYVADSTLKEYASSFRRIPVAPPKEIKFRVKPTFTSGPYNFLRVQDFMILNILTANRWKKPVYFATTVPRDNLVGGLSEYMRMEGLVLKVVPFKDWAIDPQRIERNLTQAYRYRFQDPDVYYNPSIISLLQNYRTAFIQLAEYYARVEQDKTKMARLLDYMDEQIPETVIPWGRSLLTDYRDAFRIMLDSSYVDTVLARESRPRKILSIARVLMMNVQEPAQAARLAEKAYEANPNSAETVGLLVNAYELSNQLDKAIGALDKWLETHPGDRAALQMKRQLESRLKN</sequence>
<feature type="transmembrane region" description="Helical" evidence="1">
    <location>
        <begin position="213"/>
        <end position="231"/>
    </location>
</feature>
<dbReference type="Pfam" id="PF11028">
    <property type="entry name" value="TMEM260-like"/>
    <property type="match status" value="1"/>
</dbReference>
<keyword evidence="1" id="KW-0812">Transmembrane</keyword>
<feature type="transmembrane region" description="Helical" evidence="1">
    <location>
        <begin position="12"/>
        <end position="33"/>
    </location>
</feature>
<dbReference type="EMBL" id="DRLD01000372">
    <property type="protein sequence ID" value="HED11655.1"/>
    <property type="molecule type" value="Genomic_DNA"/>
</dbReference>
<keyword evidence="1" id="KW-0472">Membrane</keyword>
<feature type="transmembrane region" description="Helical" evidence="1">
    <location>
        <begin position="76"/>
        <end position="95"/>
    </location>
</feature>
<protein>
    <submittedName>
        <fullName evidence="2">DUF2723 domain-containing protein</fullName>
    </submittedName>
</protein>
<keyword evidence="1" id="KW-1133">Transmembrane helix</keyword>